<accession>A0A6H2C5I2</accession>
<dbReference type="Pfam" id="PF13470">
    <property type="entry name" value="PIN_3"/>
    <property type="match status" value="1"/>
</dbReference>
<dbReference type="SUPFAM" id="SSF88723">
    <property type="entry name" value="PIN domain-like"/>
    <property type="match status" value="1"/>
</dbReference>
<reference evidence="2 3" key="2">
    <citation type="submission" date="2020-04" db="EMBL/GenBank/DDBJ databases">
        <authorList>
            <person name="Fomenkov A."/>
            <person name="Anton B.P."/>
            <person name="Roberts R.J."/>
        </authorList>
    </citation>
    <scope>NUCLEOTIDE SEQUENCE [LARGE SCALE GENOMIC DNA]</scope>
    <source>
        <strain evidence="2 3">CCAP 1403/13f</strain>
    </source>
</reference>
<proteinExistence type="predicted"/>
<dbReference type="InterPro" id="IPR029060">
    <property type="entry name" value="PIN-like_dom_sf"/>
</dbReference>
<dbReference type="InterPro" id="IPR002716">
    <property type="entry name" value="PIN_dom"/>
</dbReference>
<organism evidence="2 3">
    <name type="scientific">Dolichospermum flos-aquae CCAP 1403/13F</name>
    <dbReference type="NCBI Taxonomy" id="315271"/>
    <lineage>
        <taxon>Bacteria</taxon>
        <taxon>Bacillati</taxon>
        <taxon>Cyanobacteriota</taxon>
        <taxon>Cyanophyceae</taxon>
        <taxon>Nostocales</taxon>
        <taxon>Aphanizomenonaceae</taxon>
        <taxon>Dolichospermum</taxon>
    </lineage>
</organism>
<dbReference type="EMBL" id="CP051206">
    <property type="protein sequence ID" value="QJB46787.1"/>
    <property type="molecule type" value="Genomic_DNA"/>
</dbReference>
<evidence type="ECO:0000259" key="1">
    <source>
        <dbReference type="Pfam" id="PF13470"/>
    </source>
</evidence>
<reference evidence="2 3" key="1">
    <citation type="submission" date="2020-04" db="EMBL/GenBank/DDBJ databases">
        <title>Genome-Wide Identification of 5-Methylcytosine Sites in Bacterial Genomes By High-Throughput Sequencing of MspJI Restriction Fragments.</title>
        <authorList>
            <person name="Wu V."/>
        </authorList>
    </citation>
    <scope>NUCLEOTIDE SEQUENCE [LARGE SCALE GENOMIC DNA]</scope>
    <source>
        <strain evidence="2 3">CCAP 1403/13f</strain>
    </source>
</reference>
<feature type="domain" description="PIN" evidence="1">
    <location>
        <begin position="4"/>
        <end position="113"/>
    </location>
</feature>
<dbReference type="AlphaFoldDB" id="A0A6H2C5I2"/>
<evidence type="ECO:0000313" key="2">
    <source>
        <dbReference type="EMBL" id="QJB46787.1"/>
    </source>
</evidence>
<gene>
    <name evidence="2" type="ORF">HGD76_23990</name>
</gene>
<name>A0A6H2C5I2_DOLFA</name>
<sequence>MRKIFADSSILIAGAASRTGASRAVLTMAEIGLFQLVISEQVLLECERNIKKKLPDALPIFSQLIAAINPEIEPDPTLEESNHWVRIIEAKDAPILAAAVLTKVDRLLSLNTKDFTAEVGIESGLIIQTPAEFIREIREIVQRGL</sequence>
<protein>
    <submittedName>
        <fullName evidence="2">PIN domain-containing protein</fullName>
    </submittedName>
</protein>
<dbReference type="RefSeq" id="WP_168697251.1">
    <property type="nucleotide sequence ID" value="NZ_CP051206.1"/>
</dbReference>
<dbReference type="Proteomes" id="UP000502433">
    <property type="component" value="Chromosome"/>
</dbReference>
<dbReference type="KEGG" id="dfs:HGD76_23990"/>
<evidence type="ECO:0000313" key="3">
    <source>
        <dbReference type="Proteomes" id="UP000502433"/>
    </source>
</evidence>